<dbReference type="Proteomes" id="UP001163603">
    <property type="component" value="Chromosome 2"/>
</dbReference>
<reference evidence="2" key="1">
    <citation type="journal article" date="2023" name="G3 (Bethesda)">
        <title>Genome assembly and association tests identify interacting loci associated with vigor, precocity, and sex in interspecific pistachio rootstocks.</title>
        <authorList>
            <person name="Palmer W."/>
            <person name="Jacygrad E."/>
            <person name="Sagayaradj S."/>
            <person name="Cavanaugh K."/>
            <person name="Han R."/>
            <person name="Bertier L."/>
            <person name="Beede B."/>
            <person name="Kafkas S."/>
            <person name="Golino D."/>
            <person name="Preece J."/>
            <person name="Michelmore R."/>
        </authorList>
    </citation>
    <scope>NUCLEOTIDE SEQUENCE [LARGE SCALE GENOMIC DNA]</scope>
</reference>
<sequence>MSDTNGKINKSIRQTESSSRLSPLAKPFNFNNQAHEYDGQQPFNSFSLDLCNLKQLYDYGGCYDQPDPFLIHSDSDAMSSSFAKATHHTVIGDHTSSLSSNSFPKQGSTTETKVFIVSLFSNDPTPDDECTHPQPSEYKSPQARVMRPSGANNFFLKPVLSGIVDSCCHDAVISNEIYSCGFSGTVDSCGDAAIMIEPHILLNANDKIVCHEKVSIGKGKEKKNGEHANNEAIDSLVMATRKLSITSLDCPDVFSLETDGTKLGVPVQNSSVVLDQNDSDSDVDSPCWIGTGAYQSPFEVTKPVGSQLPKIEIEARKTLNPLAPHFFPESAKQLANFHESDSNGNDHLSFMMDLCAGFAFSTKEQRFVDSVKAGAYSSEISNVIGTQCSNNIHDGGKIYSLPKKSNNLSVPNSLLGDQPFLVEDYLTSSGQGVTGADVTGPMKNIKDTVRNGSSCVTSAVTGNFRTLSCSRDGVPSVVDGKLQGASKSTSPKLDVQSVISTMHDLSKLLLWNYSNDLDSINEHEHDMIQQIINNLNICMTNKVGQRISIAESGHHCTLHSPMKLSDCNKEFKLTRLKTMTVPHDWERQKSWSTRFDKKVAGPSSYPINGEGIKNGDAYTEVESEAALRI</sequence>
<gene>
    <name evidence="1" type="ORF">Pint_14776</name>
</gene>
<keyword evidence="2" id="KW-1185">Reference proteome</keyword>
<dbReference type="EMBL" id="CM047737">
    <property type="protein sequence ID" value="KAJ0049165.1"/>
    <property type="molecule type" value="Genomic_DNA"/>
</dbReference>
<name>A0ACC0ZFE2_9ROSI</name>
<organism evidence="1 2">
    <name type="scientific">Pistacia integerrima</name>
    <dbReference type="NCBI Taxonomy" id="434235"/>
    <lineage>
        <taxon>Eukaryota</taxon>
        <taxon>Viridiplantae</taxon>
        <taxon>Streptophyta</taxon>
        <taxon>Embryophyta</taxon>
        <taxon>Tracheophyta</taxon>
        <taxon>Spermatophyta</taxon>
        <taxon>Magnoliopsida</taxon>
        <taxon>eudicotyledons</taxon>
        <taxon>Gunneridae</taxon>
        <taxon>Pentapetalae</taxon>
        <taxon>rosids</taxon>
        <taxon>malvids</taxon>
        <taxon>Sapindales</taxon>
        <taxon>Anacardiaceae</taxon>
        <taxon>Pistacia</taxon>
    </lineage>
</organism>
<evidence type="ECO:0000313" key="2">
    <source>
        <dbReference type="Proteomes" id="UP001163603"/>
    </source>
</evidence>
<comment type="caution">
    <text evidence="1">The sequence shown here is derived from an EMBL/GenBank/DDBJ whole genome shotgun (WGS) entry which is preliminary data.</text>
</comment>
<evidence type="ECO:0000313" key="1">
    <source>
        <dbReference type="EMBL" id="KAJ0049165.1"/>
    </source>
</evidence>
<proteinExistence type="predicted"/>
<accession>A0ACC0ZFE2</accession>
<protein>
    <submittedName>
        <fullName evidence="1">Uncharacterized protein</fullName>
    </submittedName>
</protein>